<accession>A0A0L0SZX2</accession>
<feature type="compositionally biased region" description="Low complexity" evidence="1">
    <location>
        <begin position="83"/>
        <end position="95"/>
    </location>
</feature>
<evidence type="ECO:0000256" key="1">
    <source>
        <dbReference type="SAM" id="MobiDB-lite"/>
    </source>
</evidence>
<organism evidence="2 3">
    <name type="scientific">Allomyces macrogynus (strain ATCC 38327)</name>
    <name type="common">Allomyces javanicus var. macrogynus</name>
    <dbReference type="NCBI Taxonomy" id="578462"/>
    <lineage>
        <taxon>Eukaryota</taxon>
        <taxon>Fungi</taxon>
        <taxon>Fungi incertae sedis</taxon>
        <taxon>Blastocladiomycota</taxon>
        <taxon>Blastocladiomycetes</taxon>
        <taxon>Blastocladiales</taxon>
        <taxon>Blastocladiaceae</taxon>
        <taxon>Allomyces</taxon>
    </lineage>
</organism>
<dbReference type="OrthoDB" id="5591567at2759"/>
<name>A0A0L0SZX2_ALLM3</name>
<evidence type="ECO:0000313" key="3">
    <source>
        <dbReference type="Proteomes" id="UP000054350"/>
    </source>
</evidence>
<evidence type="ECO:0000313" key="2">
    <source>
        <dbReference type="EMBL" id="KNE68041.1"/>
    </source>
</evidence>
<dbReference type="Proteomes" id="UP000054350">
    <property type="component" value="Unassembled WGS sequence"/>
</dbReference>
<keyword evidence="3" id="KW-1185">Reference proteome</keyword>
<dbReference type="EMBL" id="GG745355">
    <property type="protein sequence ID" value="KNE68041.1"/>
    <property type="molecule type" value="Genomic_DNA"/>
</dbReference>
<gene>
    <name evidence="2" type="ORF">AMAG_13212</name>
</gene>
<feature type="region of interest" description="Disordered" evidence="1">
    <location>
        <begin position="82"/>
        <end position="133"/>
    </location>
</feature>
<protein>
    <submittedName>
        <fullName evidence="2">Uncharacterized protein</fullName>
    </submittedName>
</protein>
<dbReference type="VEuPathDB" id="FungiDB:AMAG_13212"/>
<proteinExistence type="predicted"/>
<feature type="compositionally biased region" description="Pro residues" evidence="1">
    <location>
        <begin position="111"/>
        <end position="130"/>
    </location>
</feature>
<reference evidence="3" key="2">
    <citation type="submission" date="2009-11" db="EMBL/GenBank/DDBJ databases">
        <title>The Genome Sequence of Allomyces macrogynus strain ATCC 38327.</title>
        <authorList>
            <consortium name="The Broad Institute Genome Sequencing Platform"/>
            <person name="Russ C."/>
            <person name="Cuomo C."/>
            <person name="Shea T."/>
            <person name="Young S.K."/>
            <person name="Zeng Q."/>
            <person name="Koehrsen M."/>
            <person name="Haas B."/>
            <person name="Borodovsky M."/>
            <person name="Guigo R."/>
            <person name="Alvarado L."/>
            <person name="Berlin A."/>
            <person name="Borenstein D."/>
            <person name="Chen Z."/>
            <person name="Engels R."/>
            <person name="Freedman E."/>
            <person name="Gellesch M."/>
            <person name="Goldberg J."/>
            <person name="Griggs A."/>
            <person name="Gujja S."/>
            <person name="Heiman D."/>
            <person name="Hepburn T."/>
            <person name="Howarth C."/>
            <person name="Jen D."/>
            <person name="Larson L."/>
            <person name="Lewis B."/>
            <person name="Mehta T."/>
            <person name="Park D."/>
            <person name="Pearson M."/>
            <person name="Roberts A."/>
            <person name="Saif S."/>
            <person name="Shenoy N."/>
            <person name="Sisk P."/>
            <person name="Stolte C."/>
            <person name="Sykes S."/>
            <person name="Walk T."/>
            <person name="White J."/>
            <person name="Yandava C."/>
            <person name="Burger G."/>
            <person name="Gray M.W."/>
            <person name="Holland P.W.H."/>
            <person name="King N."/>
            <person name="Lang F.B.F."/>
            <person name="Roger A.J."/>
            <person name="Ruiz-Trillo I."/>
            <person name="Lander E."/>
            <person name="Nusbaum C."/>
        </authorList>
    </citation>
    <scope>NUCLEOTIDE SEQUENCE [LARGE SCALE GENOMIC DNA]</scope>
    <source>
        <strain evidence="3">ATCC 38327</strain>
    </source>
</reference>
<dbReference type="AlphaFoldDB" id="A0A0L0SZX2"/>
<reference evidence="2 3" key="1">
    <citation type="submission" date="2009-11" db="EMBL/GenBank/DDBJ databases">
        <title>Annotation of Allomyces macrogynus ATCC 38327.</title>
        <authorList>
            <consortium name="The Broad Institute Genome Sequencing Platform"/>
            <person name="Russ C."/>
            <person name="Cuomo C."/>
            <person name="Burger G."/>
            <person name="Gray M.W."/>
            <person name="Holland P.W.H."/>
            <person name="King N."/>
            <person name="Lang F.B.F."/>
            <person name="Roger A.J."/>
            <person name="Ruiz-Trillo I."/>
            <person name="Young S.K."/>
            <person name="Zeng Q."/>
            <person name="Gargeya S."/>
            <person name="Fitzgerald M."/>
            <person name="Haas B."/>
            <person name="Abouelleil A."/>
            <person name="Alvarado L."/>
            <person name="Arachchi H.M."/>
            <person name="Berlin A."/>
            <person name="Chapman S.B."/>
            <person name="Gearin G."/>
            <person name="Goldberg J."/>
            <person name="Griggs A."/>
            <person name="Gujja S."/>
            <person name="Hansen M."/>
            <person name="Heiman D."/>
            <person name="Howarth C."/>
            <person name="Larimer J."/>
            <person name="Lui A."/>
            <person name="MacDonald P.J.P."/>
            <person name="McCowen C."/>
            <person name="Montmayeur A."/>
            <person name="Murphy C."/>
            <person name="Neiman D."/>
            <person name="Pearson M."/>
            <person name="Priest M."/>
            <person name="Roberts A."/>
            <person name="Saif S."/>
            <person name="Shea T."/>
            <person name="Sisk P."/>
            <person name="Stolte C."/>
            <person name="Sykes S."/>
            <person name="Wortman J."/>
            <person name="Nusbaum C."/>
            <person name="Birren B."/>
        </authorList>
    </citation>
    <scope>NUCLEOTIDE SEQUENCE [LARGE SCALE GENOMIC DNA]</scope>
    <source>
        <strain evidence="2 3">ATCC 38327</strain>
    </source>
</reference>
<sequence>MTDPRAAPAPATPVACVALDLPEHHDDGEYHDGEYHDEAILLSDHDAVDVRDGTDLVRTLSLSSTAGSGHVQPAHANVASTLAPAAESSAPRPSALTGPAASTTSEAQRAPPAPATSAAPPPPAPAPARPAPGIGASLTARISKQELYDTFDSFWVGLHSALHRGLRLPTPNPRPDPYLAVTGVSPAPMPRAVTAAFASLLSRIFTATLWPALDRYNLNHVLAGTVLHTARDDLAAIAAGVAISGPAPSRAIALRAYLAPALAPATTEIAALFAEYAVREVAPEVVVFRAAAIHLVARAAFPDAVPGQVARIVPPRGSRFDRGLHEAGWSLDDGEEGKVVFCVFPGLVWFEMVGERGKVDVEQRVVVYRAKVWCERVENAGEGGENARA</sequence>